<proteinExistence type="predicted"/>
<organism evidence="1 2">
    <name type="scientific">Aspergillus campestris (strain IBT 28561)</name>
    <dbReference type="NCBI Taxonomy" id="1392248"/>
    <lineage>
        <taxon>Eukaryota</taxon>
        <taxon>Fungi</taxon>
        <taxon>Dikarya</taxon>
        <taxon>Ascomycota</taxon>
        <taxon>Pezizomycotina</taxon>
        <taxon>Eurotiomycetes</taxon>
        <taxon>Eurotiomycetidae</taxon>
        <taxon>Eurotiales</taxon>
        <taxon>Aspergillaceae</taxon>
        <taxon>Aspergillus</taxon>
        <taxon>Aspergillus subgen. Circumdati</taxon>
    </lineage>
</organism>
<dbReference type="EMBL" id="MSFM01000009">
    <property type="protein sequence ID" value="PKY02507.1"/>
    <property type="molecule type" value="Genomic_DNA"/>
</dbReference>
<name>A0A2I1CY13_ASPC2</name>
<comment type="caution">
    <text evidence="1">The sequence shown here is derived from an EMBL/GenBank/DDBJ whole genome shotgun (WGS) entry which is preliminary data.</text>
</comment>
<dbReference type="Proteomes" id="UP000234254">
    <property type="component" value="Unassembled WGS sequence"/>
</dbReference>
<dbReference type="VEuPathDB" id="FungiDB:P168DRAFT_291652"/>
<dbReference type="AlphaFoldDB" id="A0A2I1CY13"/>
<evidence type="ECO:0000313" key="2">
    <source>
        <dbReference type="Proteomes" id="UP000234254"/>
    </source>
</evidence>
<keyword evidence="2" id="KW-1185">Reference proteome</keyword>
<accession>A0A2I1CY13</accession>
<evidence type="ECO:0000313" key="1">
    <source>
        <dbReference type="EMBL" id="PKY02507.1"/>
    </source>
</evidence>
<dbReference type="GeneID" id="36544974"/>
<gene>
    <name evidence="1" type="ORF">P168DRAFT_291652</name>
</gene>
<reference evidence="1" key="1">
    <citation type="submission" date="2016-12" db="EMBL/GenBank/DDBJ databases">
        <title>The genomes of Aspergillus section Nigri reveals drivers in fungal speciation.</title>
        <authorList>
            <consortium name="DOE Joint Genome Institute"/>
            <person name="Vesth T.C."/>
            <person name="Nybo J."/>
            <person name="Theobald S."/>
            <person name="Brandl J."/>
            <person name="Frisvad J.C."/>
            <person name="Nielsen K.F."/>
            <person name="Lyhne E.K."/>
            <person name="Kogle M.E."/>
            <person name="Kuo A."/>
            <person name="Riley R."/>
            <person name="Clum A."/>
            <person name="Nolan M."/>
            <person name="Lipzen A."/>
            <person name="Salamov A."/>
            <person name="Henrissat B."/>
            <person name="Wiebenga A."/>
            <person name="De vries R.P."/>
            <person name="Grigoriev I.V."/>
            <person name="Mortensen U.H."/>
            <person name="Andersen M.R."/>
            <person name="Baker S.E."/>
        </authorList>
    </citation>
    <scope>NUCLEOTIDE SEQUENCE</scope>
    <source>
        <strain evidence="1">IBT 28561</strain>
    </source>
</reference>
<dbReference type="RefSeq" id="XP_024691101.1">
    <property type="nucleotide sequence ID" value="XM_024837450.1"/>
</dbReference>
<sequence length="66" mass="7393">MSSVLAYFSVLRRAILLGEEVLPSASGASVSKMRWVKTHPTSVARLLRLVWIVNRDASAYWSLCNQ</sequence>
<protein>
    <submittedName>
        <fullName evidence="1">Uncharacterized protein</fullName>
    </submittedName>
</protein>